<dbReference type="SUPFAM" id="SSF52540">
    <property type="entry name" value="P-loop containing nucleoside triphosphate hydrolases"/>
    <property type="match status" value="1"/>
</dbReference>
<dbReference type="Pfam" id="PF00350">
    <property type="entry name" value="Dynamin_N"/>
    <property type="match status" value="1"/>
</dbReference>
<organism evidence="5 6">
    <name type="scientific">Sporothrix eucalyptigena</name>
    <dbReference type="NCBI Taxonomy" id="1812306"/>
    <lineage>
        <taxon>Eukaryota</taxon>
        <taxon>Fungi</taxon>
        <taxon>Dikarya</taxon>
        <taxon>Ascomycota</taxon>
        <taxon>Pezizomycotina</taxon>
        <taxon>Sordariomycetes</taxon>
        <taxon>Sordariomycetidae</taxon>
        <taxon>Ophiostomatales</taxon>
        <taxon>Ophiostomataceae</taxon>
        <taxon>Sporothrix</taxon>
    </lineage>
</organism>
<evidence type="ECO:0000313" key="6">
    <source>
        <dbReference type="Proteomes" id="UP001642482"/>
    </source>
</evidence>
<feature type="region of interest" description="Disordered" evidence="2">
    <location>
        <begin position="1"/>
        <end position="37"/>
    </location>
</feature>
<dbReference type="Proteomes" id="UP001642482">
    <property type="component" value="Unassembled WGS sequence"/>
</dbReference>
<evidence type="ECO:0000256" key="2">
    <source>
        <dbReference type="SAM" id="MobiDB-lite"/>
    </source>
</evidence>
<keyword evidence="6" id="KW-1185">Reference proteome</keyword>
<evidence type="ECO:0008006" key="7">
    <source>
        <dbReference type="Google" id="ProtNLM"/>
    </source>
</evidence>
<dbReference type="InterPro" id="IPR027417">
    <property type="entry name" value="P-loop_NTPase"/>
</dbReference>
<name>A0ABP0CD35_9PEZI</name>
<dbReference type="Gene3D" id="3.40.50.300">
    <property type="entry name" value="P-loop containing nucleotide triphosphate hydrolases"/>
    <property type="match status" value="1"/>
</dbReference>
<feature type="region of interest" description="Disordered" evidence="2">
    <location>
        <begin position="76"/>
        <end position="133"/>
    </location>
</feature>
<sequence length="786" mass="87296">MAPITHPVPATDSSGSLSVSAPRLATPGSEGSSADILTNGLDNVRLSSAEPAPLPLAPDYLSMAALAVAVESVEQGANEQEPLPETPPLSPRVLARALRPPNTEQSRPDSRRRSNRRASDQAASYDFDKEELPPHRLYSPEVQDALRNSKSLMESLAAALGSSASRMHQDERSTIHGLHKQATALANFQLPSTWTLGFVGDTGVEFRYRAGNHFTIETELFGENQLIEQLAGLVRTYRNYYVSEQSSRAPDTSGDTQTNPSRVEEEQSRLAAKEDAKEALSMLWTLFGKKIDERMPLLLGDDEDRALAALTADLLDNRQTLATEPEVFATAEACSRRLTELTVDPRKDEDKQPPNEPVKWPYIRAINVYLDSRILSKGLVLVDLPGLGDRNAAREAVTESYLVRCNGIFAVSHIGRVVSSAGVERVIDLARQAKLDNVGIVCTHAEDFGTERVEITRGPCASQVQQLFQQIQRVVEEIRELKDDLGDSEDEDDSAHGELSRAALQNKFDLHSAIRRKDVLQLRIEDRNEAVEKQIKLAYRDKLPGGIKNVFCVGNVQYWDFWKDGKFAQQVLLSGISRFRTHCLAKVADSQLVLAAKYIQDSIPALVCDVELWLESGAESPEKEQKKAIVEALNHVEGELASCWPAQTYIAFCGNYGTHFTKWAGWHSWNEEAMKDMVDDLKTPWSDVCLSLREGHFENLQQIENLLEDKMVQLQIITKVPQTLSRTMKNRNSALASDIEDCVNAFESDLCTLYISALSGIRTSLFGTAMETTYTAARLINGEFIR</sequence>
<dbReference type="InterPro" id="IPR045063">
    <property type="entry name" value="Dynamin_N"/>
</dbReference>
<gene>
    <name evidence="5" type="ORF">SEUCBS140593_007423</name>
</gene>
<evidence type="ECO:0000259" key="4">
    <source>
        <dbReference type="Pfam" id="PF24564"/>
    </source>
</evidence>
<feature type="domain" description="Dynamin N-terminal" evidence="3">
    <location>
        <begin position="352"/>
        <end position="440"/>
    </location>
</feature>
<feature type="domain" description="DUF7605" evidence="4">
    <location>
        <begin position="641"/>
        <end position="782"/>
    </location>
</feature>
<dbReference type="PANTHER" id="PTHR36681:SF3">
    <property type="entry name" value="NUCLEAR GTPASE, GERMINAL CENTER-ASSOCIATED, TANDEM DUPLICATE 3"/>
    <property type="match status" value="1"/>
</dbReference>
<evidence type="ECO:0000259" key="3">
    <source>
        <dbReference type="Pfam" id="PF00350"/>
    </source>
</evidence>
<comment type="caution">
    <text evidence="5">The sequence shown here is derived from an EMBL/GenBank/DDBJ whole genome shotgun (WGS) entry which is preliminary data.</text>
</comment>
<accession>A0ABP0CD35</accession>
<protein>
    <recommendedName>
        <fullName evidence="7">Nuclear GTPase SLIP-GC</fullName>
    </recommendedName>
</protein>
<dbReference type="PANTHER" id="PTHR36681">
    <property type="entry name" value="NUCLEAR GTPASE, GERMINAL CENTER-ASSOCIATED, TANDEM DUPLICATE 3"/>
    <property type="match status" value="1"/>
</dbReference>
<evidence type="ECO:0000313" key="5">
    <source>
        <dbReference type="EMBL" id="CAK7229960.1"/>
    </source>
</evidence>
<feature type="coiled-coil region" evidence="1">
    <location>
        <begin position="464"/>
        <end position="491"/>
    </location>
</feature>
<proteinExistence type="predicted"/>
<feature type="region of interest" description="Disordered" evidence="2">
    <location>
        <begin position="244"/>
        <end position="269"/>
    </location>
</feature>
<keyword evidence="1" id="KW-0175">Coiled coil</keyword>
<dbReference type="Pfam" id="PF24564">
    <property type="entry name" value="DUF7605"/>
    <property type="match status" value="1"/>
</dbReference>
<dbReference type="InterPro" id="IPR056024">
    <property type="entry name" value="DUF7605"/>
</dbReference>
<evidence type="ECO:0000256" key="1">
    <source>
        <dbReference type="SAM" id="Coils"/>
    </source>
</evidence>
<feature type="compositionally biased region" description="Polar residues" evidence="2">
    <location>
        <begin position="244"/>
        <end position="261"/>
    </location>
</feature>
<reference evidence="5 6" key="1">
    <citation type="submission" date="2024-01" db="EMBL/GenBank/DDBJ databases">
        <authorList>
            <person name="Allen C."/>
            <person name="Tagirdzhanova G."/>
        </authorList>
    </citation>
    <scope>NUCLEOTIDE SEQUENCE [LARGE SCALE GENOMIC DNA]</scope>
</reference>
<dbReference type="EMBL" id="CAWUHD010000089">
    <property type="protein sequence ID" value="CAK7229960.1"/>
    <property type="molecule type" value="Genomic_DNA"/>
</dbReference>